<reference evidence="2" key="1">
    <citation type="submission" date="2023-10" db="EMBL/GenBank/DDBJ databases">
        <authorList>
            <person name="Leclercq S."/>
        </authorList>
    </citation>
    <scope>NUCLEOTIDE SEQUENCE</scope>
    <source>
        <strain evidence="2">F848</strain>
    </source>
</reference>
<dbReference type="Proteomes" id="UP001190091">
    <property type="component" value="Unassembled WGS sequence"/>
</dbReference>
<evidence type="ECO:0000313" key="3">
    <source>
        <dbReference type="Proteomes" id="UP001190091"/>
    </source>
</evidence>
<comment type="caution">
    <text evidence="2">The sequence shown here is derived from an EMBL/GenBank/DDBJ whole genome shotgun (WGS) entry which is preliminary data.</text>
</comment>
<name>A0AAD2PYX2_ECOLX</name>
<dbReference type="EMBL" id="CAUZHL010000002">
    <property type="protein sequence ID" value="CAK1209847.1"/>
    <property type="molecule type" value="Genomic_DNA"/>
</dbReference>
<proteinExistence type="predicted"/>
<protein>
    <submittedName>
        <fullName evidence="2">Uncharacterized protein</fullName>
    </submittedName>
</protein>
<evidence type="ECO:0000256" key="1">
    <source>
        <dbReference type="SAM" id="MobiDB-lite"/>
    </source>
</evidence>
<feature type="region of interest" description="Disordered" evidence="1">
    <location>
        <begin position="60"/>
        <end position="82"/>
    </location>
</feature>
<accession>A0AAD2PYX2</accession>
<sequence length="82" mass="9278">MPHTVHYPEQPSQGHVTPPPFRDAPVRFVLCCVAKTDNIRIYLVFHDEFTQRLIEEGKMVSKSKGALPPHAAGIATDESRYF</sequence>
<evidence type="ECO:0000313" key="2">
    <source>
        <dbReference type="EMBL" id="CAK1209847.1"/>
    </source>
</evidence>
<dbReference type="AlphaFoldDB" id="A0AAD2PYX2"/>
<organism evidence="2 3">
    <name type="scientific">Escherichia coli</name>
    <dbReference type="NCBI Taxonomy" id="562"/>
    <lineage>
        <taxon>Bacteria</taxon>
        <taxon>Pseudomonadati</taxon>
        <taxon>Pseudomonadota</taxon>
        <taxon>Gammaproteobacteria</taxon>
        <taxon>Enterobacterales</taxon>
        <taxon>Enterobacteriaceae</taxon>
        <taxon>Escherichia</taxon>
    </lineage>
</organism>
<gene>
    <name evidence="2" type="ORF">FGAF848_19110</name>
</gene>